<comment type="caution">
    <text evidence="2">The sequence shown here is derived from an EMBL/GenBank/DDBJ whole genome shotgun (WGS) entry which is preliminary data.</text>
</comment>
<feature type="signal peptide" evidence="1">
    <location>
        <begin position="1"/>
        <end position="20"/>
    </location>
</feature>
<name>A0ABU3F3W7_9ENTE</name>
<reference evidence="2 3" key="1">
    <citation type="submission" date="2023-03" db="EMBL/GenBank/DDBJ databases">
        <authorList>
            <person name="Shen W."/>
            <person name="Cai J."/>
        </authorList>
    </citation>
    <scope>NUCLEOTIDE SEQUENCE [LARGE SCALE GENOMIC DNA]</scope>
    <source>
        <strain evidence="2 3">D6-4</strain>
    </source>
</reference>
<evidence type="ECO:0000313" key="2">
    <source>
        <dbReference type="EMBL" id="MDT2601827.1"/>
    </source>
</evidence>
<dbReference type="RefSeq" id="WP_221676346.1">
    <property type="nucleotide sequence ID" value="NZ_JARPYF010000013.1"/>
</dbReference>
<dbReference type="PROSITE" id="PS51257">
    <property type="entry name" value="PROKAR_LIPOPROTEIN"/>
    <property type="match status" value="1"/>
</dbReference>
<dbReference type="EMBL" id="JARPYI010000013">
    <property type="protein sequence ID" value="MDT2601827.1"/>
    <property type="molecule type" value="Genomic_DNA"/>
</dbReference>
<feature type="chain" id="PRO_5046825567" description="Lipoprotein" evidence="1">
    <location>
        <begin position="21"/>
        <end position="222"/>
    </location>
</feature>
<keyword evidence="1" id="KW-0732">Signal</keyword>
<sequence>MKKRFVLGILCLLIFVTVSGCGRTYVEEEDTIKVHKKVLDEKLGKWSVLKTEDKTIAHAGFGEQTKYKAWEIQFFNYLGEPIIYTLDNYKSIDFHIDRCRQTVIDQFEQEEFSKICASDFEIILDSVGVDQPKSEKERKALYPKNIILEEAKKKFINRAMIKVQTTDINELKAVAEQYDQYTNSTMDIYAYAELGEYKKMTISYEKGKVVEISDGETIERFE</sequence>
<proteinExistence type="predicted"/>
<keyword evidence="3" id="KW-1185">Reference proteome</keyword>
<evidence type="ECO:0000313" key="3">
    <source>
        <dbReference type="Proteomes" id="UP001252875"/>
    </source>
</evidence>
<evidence type="ECO:0008006" key="4">
    <source>
        <dbReference type="Google" id="ProtNLM"/>
    </source>
</evidence>
<protein>
    <recommendedName>
        <fullName evidence="4">Lipoprotein</fullName>
    </recommendedName>
</protein>
<accession>A0ABU3F3W7</accession>
<organism evidence="2 3">
    <name type="scientific">Enterococcus hulanensis</name>
    <dbReference type="NCBI Taxonomy" id="2559929"/>
    <lineage>
        <taxon>Bacteria</taxon>
        <taxon>Bacillati</taxon>
        <taxon>Bacillota</taxon>
        <taxon>Bacilli</taxon>
        <taxon>Lactobacillales</taxon>
        <taxon>Enterococcaceae</taxon>
        <taxon>Enterococcus</taxon>
    </lineage>
</organism>
<gene>
    <name evidence="2" type="ORF">P7D85_18765</name>
</gene>
<evidence type="ECO:0000256" key="1">
    <source>
        <dbReference type="SAM" id="SignalP"/>
    </source>
</evidence>
<dbReference type="Proteomes" id="UP001252875">
    <property type="component" value="Unassembled WGS sequence"/>
</dbReference>